<dbReference type="AlphaFoldDB" id="A0AAV4UWK1"/>
<dbReference type="Proteomes" id="UP001054945">
    <property type="component" value="Unassembled WGS sequence"/>
</dbReference>
<dbReference type="EMBL" id="BPLR01013619">
    <property type="protein sequence ID" value="GIY62452.1"/>
    <property type="molecule type" value="Genomic_DNA"/>
</dbReference>
<protein>
    <submittedName>
        <fullName evidence="2">Uncharacterized protein</fullName>
    </submittedName>
</protein>
<evidence type="ECO:0000313" key="3">
    <source>
        <dbReference type="Proteomes" id="UP001054945"/>
    </source>
</evidence>
<evidence type="ECO:0000256" key="1">
    <source>
        <dbReference type="SAM" id="MobiDB-lite"/>
    </source>
</evidence>
<reference evidence="2 3" key="1">
    <citation type="submission" date="2021-06" db="EMBL/GenBank/DDBJ databases">
        <title>Caerostris extrusa draft genome.</title>
        <authorList>
            <person name="Kono N."/>
            <person name="Arakawa K."/>
        </authorList>
    </citation>
    <scope>NUCLEOTIDE SEQUENCE [LARGE SCALE GENOMIC DNA]</scope>
</reference>
<organism evidence="2 3">
    <name type="scientific">Caerostris extrusa</name>
    <name type="common">Bark spider</name>
    <name type="synonym">Caerostris bankana</name>
    <dbReference type="NCBI Taxonomy" id="172846"/>
    <lineage>
        <taxon>Eukaryota</taxon>
        <taxon>Metazoa</taxon>
        <taxon>Ecdysozoa</taxon>
        <taxon>Arthropoda</taxon>
        <taxon>Chelicerata</taxon>
        <taxon>Arachnida</taxon>
        <taxon>Araneae</taxon>
        <taxon>Araneomorphae</taxon>
        <taxon>Entelegynae</taxon>
        <taxon>Araneoidea</taxon>
        <taxon>Araneidae</taxon>
        <taxon>Caerostris</taxon>
    </lineage>
</organism>
<name>A0AAV4UWK1_CAEEX</name>
<gene>
    <name evidence="2" type="ORF">CEXT_720491</name>
</gene>
<sequence>MYRTQSSTSQQDKVVECIAWETTMSSSRSTKNKREQESKKRRKKKKVYREALEMSSLVTKSHSVPLQKKSRIIIMIKKNALPDYCFISSPGP</sequence>
<feature type="region of interest" description="Disordered" evidence="1">
    <location>
        <begin position="24"/>
        <end position="47"/>
    </location>
</feature>
<comment type="caution">
    <text evidence="2">The sequence shown here is derived from an EMBL/GenBank/DDBJ whole genome shotgun (WGS) entry which is preliminary data.</text>
</comment>
<proteinExistence type="predicted"/>
<accession>A0AAV4UWK1</accession>
<keyword evidence="3" id="KW-1185">Reference proteome</keyword>
<evidence type="ECO:0000313" key="2">
    <source>
        <dbReference type="EMBL" id="GIY62452.1"/>
    </source>
</evidence>